<dbReference type="Pfam" id="PF03466">
    <property type="entry name" value="LysR_substrate"/>
    <property type="match status" value="1"/>
</dbReference>
<dbReference type="PANTHER" id="PTHR30579">
    <property type="entry name" value="TRANSCRIPTIONAL REGULATOR"/>
    <property type="match status" value="1"/>
</dbReference>
<evidence type="ECO:0000313" key="7">
    <source>
        <dbReference type="Proteomes" id="UP000494261"/>
    </source>
</evidence>
<keyword evidence="3" id="KW-0238">DNA-binding</keyword>
<dbReference type="SUPFAM" id="SSF53850">
    <property type="entry name" value="Periplasmic binding protein-like II"/>
    <property type="match status" value="1"/>
</dbReference>
<evidence type="ECO:0000313" key="6">
    <source>
        <dbReference type="EMBL" id="VWC53846.1"/>
    </source>
</evidence>
<dbReference type="InterPro" id="IPR036390">
    <property type="entry name" value="WH_DNA-bd_sf"/>
</dbReference>
<dbReference type="Gene3D" id="1.10.10.10">
    <property type="entry name" value="Winged helix-like DNA-binding domain superfamily/Winged helix DNA-binding domain"/>
    <property type="match status" value="1"/>
</dbReference>
<evidence type="ECO:0000256" key="1">
    <source>
        <dbReference type="ARBA" id="ARBA00009437"/>
    </source>
</evidence>
<keyword evidence="2" id="KW-0805">Transcription regulation</keyword>
<dbReference type="Proteomes" id="UP000494261">
    <property type="component" value="Unassembled WGS sequence"/>
</dbReference>
<organism evidence="6 7">
    <name type="scientific">Burkholderia aenigmatica</name>
    <dbReference type="NCBI Taxonomy" id="2015348"/>
    <lineage>
        <taxon>Bacteria</taxon>
        <taxon>Pseudomonadati</taxon>
        <taxon>Pseudomonadota</taxon>
        <taxon>Betaproteobacteria</taxon>
        <taxon>Burkholderiales</taxon>
        <taxon>Burkholderiaceae</taxon>
        <taxon>Burkholderia</taxon>
        <taxon>Burkholderia cepacia complex</taxon>
    </lineage>
</organism>
<dbReference type="GO" id="GO:0003677">
    <property type="term" value="F:DNA binding"/>
    <property type="evidence" value="ECO:0007669"/>
    <property type="project" value="UniProtKB-KW"/>
</dbReference>
<dbReference type="SUPFAM" id="SSF46785">
    <property type="entry name" value="Winged helix' DNA-binding domain"/>
    <property type="match status" value="1"/>
</dbReference>
<name>A0A6P2TDR2_9BURK</name>
<dbReference type="InterPro" id="IPR036388">
    <property type="entry name" value="WH-like_DNA-bd_sf"/>
</dbReference>
<dbReference type="InterPro" id="IPR050176">
    <property type="entry name" value="LTTR"/>
</dbReference>
<accession>A0A6P2TDR2</accession>
<evidence type="ECO:0000259" key="5">
    <source>
        <dbReference type="PROSITE" id="PS50931"/>
    </source>
</evidence>
<dbReference type="InterPro" id="IPR000847">
    <property type="entry name" value="LysR_HTH_N"/>
</dbReference>
<feature type="domain" description="HTH lysR-type" evidence="5">
    <location>
        <begin position="21"/>
        <end position="74"/>
    </location>
</feature>
<dbReference type="EMBL" id="CABVQC010000122">
    <property type="protein sequence ID" value="VWC53846.1"/>
    <property type="molecule type" value="Genomic_DNA"/>
</dbReference>
<gene>
    <name evidence="6" type="ORF">BLA13014_08269</name>
</gene>
<sequence>MHCENAMTWNLRMQFKLSAVDLETILTLSRAGTLAQAGERLGVDASTVFRNLQRIERGLEQRLFERTRSGYRAMELALALAEHAEQVEVQIESARSIAQHVPEQVAGTVRITTTDTILHALVGPALKRLEATHPLLAYELHTGNEIADLGRRDADIAVRVTTQPPEYLVGKHVGPIQVALFASSCRTAPSYEDVMAGNARWIAPDDSLPGHPSVIWRKRHFRKVIPHYKVNSILTVMELVALGMGVGILPTFLTRNRTDLVQLTDVLHDCQTELWVLTHRESRHLRRVSAVFKHLSSTLRI</sequence>
<evidence type="ECO:0000256" key="2">
    <source>
        <dbReference type="ARBA" id="ARBA00023015"/>
    </source>
</evidence>
<protein>
    <submittedName>
        <fullName evidence="6">LysR family transcriptional regulator</fullName>
    </submittedName>
</protein>
<keyword evidence="4" id="KW-0804">Transcription</keyword>
<dbReference type="Gene3D" id="3.40.190.290">
    <property type="match status" value="1"/>
</dbReference>
<dbReference type="Pfam" id="PF00126">
    <property type="entry name" value="HTH_1"/>
    <property type="match status" value="1"/>
</dbReference>
<dbReference type="GO" id="GO:0003700">
    <property type="term" value="F:DNA-binding transcription factor activity"/>
    <property type="evidence" value="ECO:0007669"/>
    <property type="project" value="InterPro"/>
</dbReference>
<evidence type="ECO:0000256" key="4">
    <source>
        <dbReference type="ARBA" id="ARBA00023163"/>
    </source>
</evidence>
<dbReference type="PROSITE" id="PS50931">
    <property type="entry name" value="HTH_LYSR"/>
    <property type="match status" value="1"/>
</dbReference>
<proteinExistence type="inferred from homology"/>
<reference evidence="6 7" key="1">
    <citation type="submission" date="2019-09" db="EMBL/GenBank/DDBJ databases">
        <authorList>
            <person name="Depoorter E."/>
        </authorList>
    </citation>
    <scope>NUCLEOTIDE SEQUENCE [LARGE SCALE GENOMIC DNA]</scope>
    <source>
        <strain evidence="6">LMG 13014</strain>
    </source>
</reference>
<evidence type="ECO:0000256" key="3">
    <source>
        <dbReference type="ARBA" id="ARBA00023125"/>
    </source>
</evidence>
<comment type="similarity">
    <text evidence="1">Belongs to the LysR transcriptional regulatory family.</text>
</comment>
<dbReference type="AlphaFoldDB" id="A0A6P2TDR2"/>
<dbReference type="PANTHER" id="PTHR30579:SF3">
    <property type="entry name" value="TRANSCRIPTIONAL REGULATORY PROTEIN"/>
    <property type="match status" value="1"/>
</dbReference>
<dbReference type="InterPro" id="IPR005119">
    <property type="entry name" value="LysR_subst-bd"/>
</dbReference>